<dbReference type="InterPro" id="IPR001650">
    <property type="entry name" value="Helicase_C-like"/>
</dbReference>
<dbReference type="EMBL" id="MW021761">
    <property type="protein sequence ID" value="QPX74999.1"/>
    <property type="molecule type" value="Genomic_DNA"/>
</dbReference>
<dbReference type="RefSeq" id="YP_010774085.1">
    <property type="nucleotide sequence ID" value="NC_074751.1"/>
</dbReference>
<dbReference type="SUPFAM" id="SSF52540">
    <property type="entry name" value="P-loop containing nucleoside triphosphate hydrolases"/>
    <property type="match status" value="1"/>
</dbReference>
<evidence type="ECO:0000313" key="3">
    <source>
        <dbReference type="EMBL" id="QPX74999.1"/>
    </source>
</evidence>
<sequence length="561" mass="62878">MVFQDRYYQTDAVNNAWKWVQSHHGRMPVIVLPTGSGKSVVVPRIWQKGKELFPFKKLRMVVTVPSKELCAQNAEKLKAMLPGVSVGIYSASLDRFDTDTDIICATIGSIAKKYDCIGEIDIWVNDECHRVNTNGTGEYWTFALGLAKKSKYVGFGLTATDYRGDGVFITDGKRPMYSGVAHRTEIGELVRAGFLSPLVNPQSSISTRIDTSSVKMSKGDFDVSQLSTVTAKYLENAAYEAIHIAKDRTKWIAFLPDVKTANDFSYILNSLGISAAVVTGQTEDTKSNPERERLINDFKKGHIRCLISVLALSTGFDVPDIDCILWLRSTHSPVLYVQGAGRGTRTAEGKKDCLWIDFTDTTERLGAIDTIKGRPAKRKIKKDSPFIICPHCGEQWRPASMIYCAQYLKDDSGKFMLDSSGDKILEFGCGSLMREIEDLDPASASTAEIMAAVNPQPEYKISQITCNIKKIRSGKRYIALEFFDRAIKVCSLNLYFGYIGLNEDSQNWWRYICGDHSGHYNTVDDCFAFLSRQILINRTMGIKFIKVDKTEKYPKLIGIMR</sequence>
<dbReference type="Proteomes" id="UP000595249">
    <property type="component" value="Segment"/>
</dbReference>
<keyword evidence="3" id="KW-0347">Helicase</keyword>
<dbReference type="GO" id="GO:0004386">
    <property type="term" value="F:helicase activity"/>
    <property type="evidence" value="ECO:0007669"/>
    <property type="project" value="UniProtKB-KW"/>
</dbReference>
<evidence type="ECO:0000313" key="4">
    <source>
        <dbReference type="Proteomes" id="UP000595249"/>
    </source>
</evidence>
<proteinExistence type="predicted"/>
<dbReference type="InterPro" id="IPR014001">
    <property type="entry name" value="Helicase_ATP-bd"/>
</dbReference>
<keyword evidence="3" id="KW-0067">ATP-binding</keyword>
<dbReference type="PANTHER" id="PTHR47396:SF1">
    <property type="entry name" value="ATP-DEPENDENT HELICASE IRC3-RELATED"/>
    <property type="match status" value="1"/>
</dbReference>
<name>A0A7T3N9T3_9CAUD</name>
<dbReference type="InterPro" id="IPR006935">
    <property type="entry name" value="Helicase/UvrB_N"/>
</dbReference>
<dbReference type="InterPro" id="IPR050742">
    <property type="entry name" value="Helicase_Restrict-Modif_Enz"/>
</dbReference>
<dbReference type="PROSITE" id="PS51194">
    <property type="entry name" value="HELICASE_CTER"/>
    <property type="match status" value="1"/>
</dbReference>
<keyword evidence="4" id="KW-1185">Reference proteome</keyword>
<feature type="domain" description="Helicase ATP-binding" evidence="1">
    <location>
        <begin position="19"/>
        <end position="179"/>
    </location>
</feature>
<keyword evidence="3" id="KW-0547">Nucleotide-binding</keyword>
<dbReference type="PROSITE" id="PS51192">
    <property type="entry name" value="HELICASE_ATP_BIND_1"/>
    <property type="match status" value="1"/>
</dbReference>
<feature type="domain" description="Helicase C-terminal" evidence="2">
    <location>
        <begin position="237"/>
        <end position="384"/>
    </location>
</feature>
<keyword evidence="3" id="KW-0378">Hydrolase</keyword>
<dbReference type="SMART" id="SM00490">
    <property type="entry name" value="HELICc"/>
    <property type="match status" value="1"/>
</dbReference>
<evidence type="ECO:0000259" key="1">
    <source>
        <dbReference type="PROSITE" id="PS51192"/>
    </source>
</evidence>
<dbReference type="Pfam" id="PF00271">
    <property type="entry name" value="Helicase_C"/>
    <property type="match status" value="1"/>
</dbReference>
<dbReference type="GO" id="GO:0016787">
    <property type="term" value="F:hydrolase activity"/>
    <property type="evidence" value="ECO:0007669"/>
    <property type="project" value="InterPro"/>
</dbReference>
<dbReference type="Pfam" id="PF04851">
    <property type="entry name" value="ResIII"/>
    <property type="match status" value="1"/>
</dbReference>
<reference evidence="3 4" key="1">
    <citation type="submission" date="2020-09" db="EMBL/GenBank/DDBJ databases">
        <authorList>
            <person name="Marshall N."/>
            <person name="Wilson M.E."/>
            <person name="Walker J.K."/>
            <person name="Johnson L."/>
            <person name="Sharma R."/>
            <person name="Carr E."/>
            <person name="Grose J.H."/>
        </authorList>
    </citation>
    <scope>NUCLEOTIDE SEQUENCE [LARGE SCALE GENOMIC DNA]</scope>
</reference>
<dbReference type="GO" id="GO:0005524">
    <property type="term" value="F:ATP binding"/>
    <property type="evidence" value="ECO:0007669"/>
    <property type="project" value="InterPro"/>
</dbReference>
<protein>
    <submittedName>
        <fullName evidence="3">Putative ATP-dependent helicase</fullName>
    </submittedName>
</protein>
<organism evidence="3 4">
    <name type="scientific">Serratia phage vB_SmaS_Rovert</name>
    <dbReference type="NCBI Taxonomy" id="2777363"/>
    <lineage>
        <taxon>Viruses</taxon>
        <taxon>Duplodnaviria</taxon>
        <taxon>Heunggongvirae</taxon>
        <taxon>Uroviricota</taxon>
        <taxon>Caudoviricetes</taxon>
        <taxon>Rovertvirus</taxon>
        <taxon>Rovertvirus rovert</taxon>
    </lineage>
</organism>
<dbReference type="PANTHER" id="PTHR47396">
    <property type="entry name" value="TYPE I RESTRICTION ENZYME ECOKI R PROTEIN"/>
    <property type="match status" value="1"/>
</dbReference>
<dbReference type="GO" id="GO:0003677">
    <property type="term" value="F:DNA binding"/>
    <property type="evidence" value="ECO:0007669"/>
    <property type="project" value="InterPro"/>
</dbReference>
<evidence type="ECO:0000259" key="2">
    <source>
        <dbReference type="PROSITE" id="PS51194"/>
    </source>
</evidence>
<dbReference type="GeneID" id="80456986"/>
<dbReference type="Gene3D" id="3.40.50.300">
    <property type="entry name" value="P-loop containing nucleotide triphosphate hydrolases"/>
    <property type="match status" value="2"/>
</dbReference>
<dbReference type="InterPro" id="IPR027417">
    <property type="entry name" value="P-loop_NTPase"/>
</dbReference>
<dbReference type="KEGG" id="vg:80456986"/>
<dbReference type="SMART" id="SM00487">
    <property type="entry name" value="DEXDc"/>
    <property type="match status" value="1"/>
</dbReference>
<accession>A0A7T3N9T3</accession>